<dbReference type="EMBL" id="CAJVPJ010000223">
    <property type="protein sequence ID" value="CAG8497790.1"/>
    <property type="molecule type" value="Genomic_DNA"/>
</dbReference>
<evidence type="ECO:0000313" key="7">
    <source>
        <dbReference type="EMBL" id="CAG8497790.1"/>
    </source>
</evidence>
<dbReference type="OrthoDB" id="341924at2759"/>
<comment type="caution">
    <text evidence="7">The sequence shown here is derived from an EMBL/GenBank/DDBJ whole genome shotgun (WGS) entry which is preliminary data.</text>
</comment>
<evidence type="ECO:0000313" key="8">
    <source>
        <dbReference type="Proteomes" id="UP000789572"/>
    </source>
</evidence>
<dbReference type="InterPro" id="IPR003162">
    <property type="entry name" value="TFIID-31"/>
</dbReference>
<dbReference type="InterPro" id="IPR009072">
    <property type="entry name" value="Histone-fold"/>
</dbReference>
<dbReference type="GO" id="GO:0000124">
    <property type="term" value="C:SAGA complex"/>
    <property type="evidence" value="ECO:0007669"/>
    <property type="project" value="TreeGrafter"/>
</dbReference>
<evidence type="ECO:0000256" key="4">
    <source>
        <dbReference type="ARBA" id="ARBA00023163"/>
    </source>
</evidence>
<dbReference type="GO" id="GO:0003713">
    <property type="term" value="F:transcription coactivator activity"/>
    <property type="evidence" value="ECO:0007669"/>
    <property type="project" value="TreeGrafter"/>
</dbReference>
<dbReference type="Gene3D" id="1.10.20.10">
    <property type="entry name" value="Histone, subunit A"/>
    <property type="match status" value="1"/>
</dbReference>
<dbReference type="PANTHER" id="PTHR48068:SF4">
    <property type="entry name" value="TATA-BOX BINDING PROTEIN ASSOCIATED FACTOR 9"/>
    <property type="match status" value="1"/>
</dbReference>
<feature type="compositionally biased region" description="Polar residues" evidence="6">
    <location>
        <begin position="181"/>
        <end position="191"/>
    </location>
</feature>
<dbReference type="GO" id="GO:0046982">
    <property type="term" value="F:protein heterodimerization activity"/>
    <property type="evidence" value="ECO:0007669"/>
    <property type="project" value="InterPro"/>
</dbReference>
<dbReference type="GO" id="GO:0016251">
    <property type="term" value="F:RNA polymerase II general transcription initiation factor activity"/>
    <property type="evidence" value="ECO:0007669"/>
    <property type="project" value="TreeGrafter"/>
</dbReference>
<dbReference type="CDD" id="cd07979">
    <property type="entry name" value="HFD_TAF9"/>
    <property type="match status" value="1"/>
</dbReference>
<organism evidence="7 8">
    <name type="scientific">Paraglomus occultum</name>
    <dbReference type="NCBI Taxonomy" id="144539"/>
    <lineage>
        <taxon>Eukaryota</taxon>
        <taxon>Fungi</taxon>
        <taxon>Fungi incertae sedis</taxon>
        <taxon>Mucoromycota</taxon>
        <taxon>Glomeromycotina</taxon>
        <taxon>Glomeromycetes</taxon>
        <taxon>Paraglomerales</taxon>
        <taxon>Paraglomeraceae</taxon>
        <taxon>Paraglomus</taxon>
    </lineage>
</organism>
<evidence type="ECO:0000256" key="2">
    <source>
        <dbReference type="ARBA" id="ARBA00007646"/>
    </source>
</evidence>
<accession>A0A9N9EZD8</accession>
<dbReference type="PANTHER" id="PTHR48068">
    <property type="entry name" value="TAF9 RNA POLYMERASE II, TATA BOX-BINDING PROTEIN (TBP)-ASSOCIATED FACTOR"/>
    <property type="match status" value="1"/>
</dbReference>
<comment type="subcellular location">
    <subcellularLocation>
        <location evidence="1">Nucleus</location>
    </subcellularLocation>
</comment>
<dbReference type="Pfam" id="PF02291">
    <property type="entry name" value="TFIID-31kDa"/>
    <property type="match status" value="1"/>
</dbReference>
<dbReference type="AlphaFoldDB" id="A0A9N9EZD8"/>
<dbReference type="GO" id="GO:0051123">
    <property type="term" value="P:RNA polymerase II preinitiation complex assembly"/>
    <property type="evidence" value="ECO:0007669"/>
    <property type="project" value="TreeGrafter"/>
</dbReference>
<feature type="region of interest" description="Disordered" evidence="6">
    <location>
        <begin position="143"/>
        <end position="208"/>
    </location>
</feature>
<evidence type="ECO:0000256" key="6">
    <source>
        <dbReference type="SAM" id="MobiDB-lite"/>
    </source>
</evidence>
<proteinExistence type="inferred from homology"/>
<dbReference type="Proteomes" id="UP000789572">
    <property type="component" value="Unassembled WGS sequence"/>
</dbReference>
<protein>
    <submittedName>
        <fullName evidence="7">7876_t:CDS:1</fullName>
    </submittedName>
</protein>
<feature type="compositionally biased region" description="Pro residues" evidence="6">
    <location>
        <begin position="147"/>
        <end position="158"/>
    </location>
</feature>
<sequence length="208" mass="23287">MSQQQQTQQQSQQSQQFPRDSRIIQLICDSLGVRDYEPKVVQQLLEFAHRYTIDVLQDALVYAEHASRTDINVSDVKLAIEGRVNYSFTAPPRRDFIYELAKAQNEVPLPSVPERYGLRLPPERHCLTAVNFQIVPPESKTVVRPQPAVPIAPPPPPSQDGESGIPLGINDADKDTEMTDAVNTPMSSAASPQKAPVRAEDDDYDYDF</sequence>
<dbReference type="InterPro" id="IPR051431">
    <property type="entry name" value="TFIID_subunit_9"/>
</dbReference>
<dbReference type="GO" id="GO:0005669">
    <property type="term" value="C:transcription factor TFIID complex"/>
    <property type="evidence" value="ECO:0007669"/>
    <property type="project" value="TreeGrafter"/>
</dbReference>
<keyword evidence="8" id="KW-1185">Reference proteome</keyword>
<evidence type="ECO:0000256" key="5">
    <source>
        <dbReference type="ARBA" id="ARBA00023242"/>
    </source>
</evidence>
<evidence type="ECO:0000256" key="3">
    <source>
        <dbReference type="ARBA" id="ARBA00023015"/>
    </source>
</evidence>
<gene>
    <name evidence="7" type="ORF">POCULU_LOCUS2413</name>
</gene>
<dbReference type="SUPFAM" id="SSF47113">
    <property type="entry name" value="Histone-fold"/>
    <property type="match status" value="1"/>
</dbReference>
<keyword evidence="3" id="KW-0805">Transcription regulation</keyword>
<reference evidence="7" key="1">
    <citation type="submission" date="2021-06" db="EMBL/GenBank/DDBJ databases">
        <authorList>
            <person name="Kallberg Y."/>
            <person name="Tangrot J."/>
            <person name="Rosling A."/>
        </authorList>
    </citation>
    <scope>NUCLEOTIDE SEQUENCE</scope>
    <source>
        <strain evidence="7">IA702</strain>
    </source>
</reference>
<name>A0A9N9EZD8_9GLOM</name>
<evidence type="ECO:0000256" key="1">
    <source>
        <dbReference type="ARBA" id="ARBA00004123"/>
    </source>
</evidence>
<keyword evidence="5" id="KW-0539">Nucleus</keyword>
<comment type="similarity">
    <text evidence="2">Belongs to the TAF9 family.</text>
</comment>
<keyword evidence="4" id="KW-0804">Transcription</keyword>